<organism evidence="11 12">
    <name type="scientific">Cuscuta europaea</name>
    <name type="common">European dodder</name>
    <dbReference type="NCBI Taxonomy" id="41803"/>
    <lineage>
        <taxon>Eukaryota</taxon>
        <taxon>Viridiplantae</taxon>
        <taxon>Streptophyta</taxon>
        <taxon>Embryophyta</taxon>
        <taxon>Tracheophyta</taxon>
        <taxon>Spermatophyta</taxon>
        <taxon>Magnoliopsida</taxon>
        <taxon>eudicotyledons</taxon>
        <taxon>Gunneridae</taxon>
        <taxon>Pentapetalae</taxon>
        <taxon>asterids</taxon>
        <taxon>lamiids</taxon>
        <taxon>Solanales</taxon>
        <taxon>Convolvulaceae</taxon>
        <taxon>Cuscuteae</taxon>
        <taxon>Cuscuta</taxon>
        <taxon>Cuscuta subgen. Cuscuta</taxon>
    </lineage>
</organism>
<feature type="non-terminal residue" evidence="11">
    <location>
        <position position="1"/>
    </location>
</feature>
<evidence type="ECO:0000256" key="8">
    <source>
        <dbReference type="PROSITE-ProRule" id="PRU10052"/>
    </source>
</evidence>
<evidence type="ECO:0000256" key="1">
    <source>
        <dbReference type="ARBA" id="ARBA00004191"/>
    </source>
</evidence>
<dbReference type="PANTHER" id="PTHR31375">
    <property type="match status" value="1"/>
</dbReference>
<evidence type="ECO:0000256" key="6">
    <source>
        <dbReference type="ARBA" id="ARBA00023295"/>
    </source>
</evidence>
<dbReference type="Pfam" id="PF00295">
    <property type="entry name" value="Glyco_hydro_28"/>
    <property type="match status" value="1"/>
</dbReference>
<dbReference type="InterPro" id="IPR012334">
    <property type="entry name" value="Pectin_lyas_fold"/>
</dbReference>
<keyword evidence="6 9" id="KW-0326">Glycosidase</keyword>
<keyword evidence="5 9" id="KW-0378">Hydrolase</keyword>
<evidence type="ECO:0000256" key="10">
    <source>
        <dbReference type="SAM" id="SignalP"/>
    </source>
</evidence>
<evidence type="ECO:0000256" key="9">
    <source>
        <dbReference type="RuleBase" id="RU361169"/>
    </source>
</evidence>
<protein>
    <recommendedName>
        <fullName evidence="13">Polygalacturonase</fullName>
    </recommendedName>
</protein>
<evidence type="ECO:0000256" key="7">
    <source>
        <dbReference type="ARBA" id="ARBA00023316"/>
    </source>
</evidence>
<comment type="caution">
    <text evidence="11">The sequence shown here is derived from an EMBL/GenBank/DDBJ whole genome shotgun (WGS) entry which is preliminary data.</text>
</comment>
<evidence type="ECO:0000313" key="12">
    <source>
        <dbReference type="Proteomes" id="UP001152484"/>
    </source>
</evidence>
<dbReference type="Proteomes" id="UP001152484">
    <property type="component" value="Unassembled WGS sequence"/>
</dbReference>
<dbReference type="InterPro" id="IPR006626">
    <property type="entry name" value="PbH1"/>
</dbReference>
<dbReference type="GO" id="GO:0004650">
    <property type="term" value="F:polygalacturonase activity"/>
    <property type="evidence" value="ECO:0007669"/>
    <property type="project" value="InterPro"/>
</dbReference>
<reference evidence="11" key="1">
    <citation type="submission" date="2022-07" db="EMBL/GenBank/DDBJ databases">
        <authorList>
            <person name="Macas J."/>
            <person name="Novak P."/>
            <person name="Neumann P."/>
        </authorList>
    </citation>
    <scope>NUCLEOTIDE SEQUENCE</scope>
</reference>
<accession>A0A9P1EIV8</accession>
<evidence type="ECO:0000256" key="4">
    <source>
        <dbReference type="ARBA" id="ARBA00022525"/>
    </source>
</evidence>
<feature type="signal peptide" evidence="10">
    <location>
        <begin position="1"/>
        <end position="26"/>
    </location>
</feature>
<evidence type="ECO:0000256" key="5">
    <source>
        <dbReference type="ARBA" id="ARBA00022801"/>
    </source>
</evidence>
<dbReference type="SMART" id="SM00710">
    <property type="entry name" value="PbH1"/>
    <property type="match status" value="4"/>
</dbReference>
<dbReference type="InterPro" id="IPR000743">
    <property type="entry name" value="Glyco_hydro_28"/>
</dbReference>
<keyword evidence="7" id="KW-0961">Cell wall biogenesis/degradation</keyword>
<keyword evidence="3" id="KW-0134">Cell wall</keyword>
<dbReference type="AlphaFoldDB" id="A0A9P1EIV8"/>
<keyword evidence="10" id="KW-0732">Signal</keyword>
<dbReference type="EMBL" id="CAMAPE010000050">
    <property type="protein sequence ID" value="CAH9107224.1"/>
    <property type="molecule type" value="Genomic_DNA"/>
</dbReference>
<proteinExistence type="inferred from homology"/>
<gene>
    <name evidence="11" type="ORF">CEURO_LOCUS17664</name>
</gene>
<evidence type="ECO:0000256" key="3">
    <source>
        <dbReference type="ARBA" id="ARBA00022512"/>
    </source>
</evidence>
<comment type="subcellular location">
    <subcellularLocation>
        <location evidence="1">Secreted</location>
        <location evidence="1">Cell wall</location>
    </subcellularLocation>
</comment>
<evidence type="ECO:0000256" key="2">
    <source>
        <dbReference type="ARBA" id="ARBA00008834"/>
    </source>
</evidence>
<dbReference type="OrthoDB" id="187139at2759"/>
<feature type="chain" id="PRO_5040130995" description="Polygalacturonase" evidence="10">
    <location>
        <begin position="27"/>
        <end position="358"/>
    </location>
</feature>
<evidence type="ECO:0008006" key="13">
    <source>
        <dbReference type="Google" id="ProtNLM"/>
    </source>
</evidence>
<keyword evidence="12" id="KW-1185">Reference proteome</keyword>
<comment type="similarity">
    <text evidence="2 9">Belongs to the glycosyl hydrolase 28 family.</text>
</comment>
<dbReference type="GO" id="GO:0071555">
    <property type="term" value="P:cell wall organization"/>
    <property type="evidence" value="ECO:0007669"/>
    <property type="project" value="UniProtKB-KW"/>
</dbReference>
<dbReference type="SUPFAM" id="SSF51126">
    <property type="entry name" value="Pectin lyase-like"/>
    <property type="match status" value="1"/>
</dbReference>
<name>A0A9P1EIV8_CUSEU</name>
<sequence length="358" mass="39010">MASSVWMWSLLILVLVSALYVSVVDARTPKTYNVQSFGALPNGKTDSSEALLAAWDLACKDSGSTVLFPNSGKFLLDPVTLNGPCAGPITFQMDGVLKAPKNNFLTEEQWILFNNLRNLTVGGRGGTFDGQGAYAWKVNPCKVKKDCTPFPSNIKFNGVEYGVIDGISSMNSKYFHIIVDNSEHIEIRNVNIYAPWDSPNTDGIHISRTSNVYAHNLDISTGDDCISLGPGSVNIEVYETRCGPGHGISIGSLGKYENEEDVSGIIVHNCTLTNTTNGVRIKTWAPSPSSNVFNVTFQDIILNQVRNAVVVDQHYCPYQACPQQGESQVQISNVKFINIVGTSDDEVSVVMKCSEDKP</sequence>
<feature type="active site" evidence="8">
    <location>
        <position position="246"/>
    </location>
</feature>
<dbReference type="GO" id="GO:0005975">
    <property type="term" value="P:carbohydrate metabolic process"/>
    <property type="evidence" value="ECO:0007669"/>
    <property type="project" value="InterPro"/>
</dbReference>
<keyword evidence="4" id="KW-0964">Secreted</keyword>
<dbReference type="Gene3D" id="2.160.20.10">
    <property type="entry name" value="Single-stranded right-handed beta-helix, Pectin lyase-like"/>
    <property type="match status" value="1"/>
</dbReference>
<dbReference type="PROSITE" id="PS00502">
    <property type="entry name" value="POLYGALACTURONASE"/>
    <property type="match status" value="1"/>
</dbReference>
<dbReference type="InterPro" id="IPR011050">
    <property type="entry name" value="Pectin_lyase_fold/virulence"/>
</dbReference>
<dbReference type="FunFam" id="2.160.20.10:FF:000004">
    <property type="entry name" value="Pectin lyase-like superfamily protein"/>
    <property type="match status" value="1"/>
</dbReference>
<evidence type="ECO:0000313" key="11">
    <source>
        <dbReference type="EMBL" id="CAH9107224.1"/>
    </source>
</evidence>